<feature type="region of interest" description="Disordered" evidence="1">
    <location>
        <begin position="1"/>
        <end position="32"/>
    </location>
</feature>
<evidence type="ECO:0000313" key="3">
    <source>
        <dbReference type="Proteomes" id="UP001183629"/>
    </source>
</evidence>
<dbReference type="Proteomes" id="UP001183629">
    <property type="component" value="Unassembled WGS sequence"/>
</dbReference>
<organism evidence="2 3">
    <name type="scientific">Catenuloplanes niger</name>
    <dbReference type="NCBI Taxonomy" id="587534"/>
    <lineage>
        <taxon>Bacteria</taxon>
        <taxon>Bacillati</taxon>
        <taxon>Actinomycetota</taxon>
        <taxon>Actinomycetes</taxon>
        <taxon>Micromonosporales</taxon>
        <taxon>Micromonosporaceae</taxon>
        <taxon>Catenuloplanes</taxon>
    </lineage>
</organism>
<sequence length="32" mass="3591">MSDSPEVPRKHHARRRPTPAGGVFGNRAGHRR</sequence>
<protein>
    <submittedName>
        <fullName evidence="2">Uncharacterized protein</fullName>
    </submittedName>
</protein>
<evidence type="ECO:0000256" key="1">
    <source>
        <dbReference type="SAM" id="MobiDB-lite"/>
    </source>
</evidence>
<dbReference type="EMBL" id="JAVDYC010000001">
    <property type="protein sequence ID" value="MDR7325954.1"/>
    <property type="molecule type" value="Genomic_DNA"/>
</dbReference>
<dbReference type="AlphaFoldDB" id="A0AAE3ZTT6"/>
<gene>
    <name evidence="2" type="ORF">J2S44_006204</name>
</gene>
<accession>A0AAE3ZTT6</accession>
<comment type="caution">
    <text evidence="2">The sequence shown here is derived from an EMBL/GenBank/DDBJ whole genome shotgun (WGS) entry which is preliminary data.</text>
</comment>
<evidence type="ECO:0000313" key="2">
    <source>
        <dbReference type="EMBL" id="MDR7325954.1"/>
    </source>
</evidence>
<proteinExistence type="predicted"/>
<keyword evidence="3" id="KW-1185">Reference proteome</keyword>
<reference evidence="2 3" key="1">
    <citation type="submission" date="2023-07" db="EMBL/GenBank/DDBJ databases">
        <title>Sequencing the genomes of 1000 actinobacteria strains.</title>
        <authorList>
            <person name="Klenk H.-P."/>
        </authorList>
    </citation>
    <scope>NUCLEOTIDE SEQUENCE [LARGE SCALE GENOMIC DNA]</scope>
    <source>
        <strain evidence="2 3">DSM 44711</strain>
    </source>
</reference>
<name>A0AAE3ZTT6_9ACTN</name>